<organism evidence="1 2">
    <name type="scientific">Arenibacter algicola</name>
    <dbReference type="NCBI Taxonomy" id="616991"/>
    <lineage>
        <taxon>Bacteria</taxon>
        <taxon>Pseudomonadati</taxon>
        <taxon>Bacteroidota</taxon>
        <taxon>Flavobacteriia</taxon>
        <taxon>Flavobacteriales</taxon>
        <taxon>Flavobacteriaceae</taxon>
        <taxon>Arenibacter</taxon>
    </lineage>
</organism>
<sequence length="62" mass="7168">MFAALVRTATFYSQYRRKPKKRFSLNFHKIAHQRYNSPTAIADVVHSTALSLMLTKNIKVSI</sequence>
<protein>
    <submittedName>
        <fullName evidence="1">Uncharacterized protein</fullName>
    </submittedName>
</protein>
<proteinExistence type="predicted"/>
<evidence type="ECO:0000313" key="1">
    <source>
        <dbReference type="EMBL" id="ASO07099.1"/>
    </source>
</evidence>
<name>A0A221V0F1_9FLAO</name>
<evidence type="ECO:0000313" key="2">
    <source>
        <dbReference type="Proteomes" id="UP000204551"/>
    </source>
</evidence>
<dbReference type="EMBL" id="CP022515">
    <property type="protein sequence ID" value="ASO07099.1"/>
    <property type="molecule type" value="Genomic_DNA"/>
</dbReference>
<accession>A0A221V0F1</accession>
<dbReference type="Proteomes" id="UP000204551">
    <property type="component" value="Chromosome"/>
</dbReference>
<dbReference type="KEGG" id="aalg:AREALGSMS7_03680"/>
<reference evidence="1 2" key="1">
    <citation type="submission" date="2017-07" db="EMBL/GenBank/DDBJ databases">
        <title>Genome Sequence of Arenibacter algicola Strain SMS7 Isolated from a culture of the Diatom Skeletonema marinoi.</title>
        <authorList>
            <person name="Topel M."/>
            <person name="Pinder M.I.M."/>
            <person name="Johansson O.N."/>
            <person name="Kourtchenko O."/>
            <person name="Godhe A."/>
            <person name="Clarke A.K."/>
        </authorList>
    </citation>
    <scope>NUCLEOTIDE SEQUENCE [LARGE SCALE GENOMIC DNA]</scope>
    <source>
        <strain evidence="1 2">SMS7</strain>
    </source>
</reference>
<dbReference type="AlphaFoldDB" id="A0A221V0F1"/>
<gene>
    <name evidence="1" type="ORF">AREALGSMS7_03680</name>
</gene>